<accession>A0A0H3B270</accession>
<protein>
    <submittedName>
        <fullName evidence="1">Uncharacterized protein</fullName>
    </submittedName>
</protein>
<gene>
    <name evidence="1" type="ordered locus">YPK_1369</name>
</gene>
<evidence type="ECO:0000313" key="1">
    <source>
        <dbReference type="EMBL" id="ACA67663.1"/>
    </source>
</evidence>
<dbReference type="KEGG" id="ypy:YPK_1369"/>
<dbReference type="EMBL" id="CP000950">
    <property type="protein sequence ID" value="ACA67663.1"/>
    <property type="molecule type" value="Genomic_DNA"/>
</dbReference>
<organism evidence="1">
    <name type="scientific">Yersinia pseudotuberculosis serotype O:3 (strain YPIII)</name>
    <dbReference type="NCBI Taxonomy" id="502800"/>
    <lineage>
        <taxon>Bacteria</taxon>
        <taxon>Pseudomonadati</taxon>
        <taxon>Pseudomonadota</taxon>
        <taxon>Gammaproteobacteria</taxon>
        <taxon>Enterobacterales</taxon>
        <taxon>Yersiniaceae</taxon>
        <taxon>Yersinia</taxon>
    </lineage>
</organism>
<sequence>MEGLSSLRQIEQCILEQSHAGPLLEQERGTVTVINYAIVNW</sequence>
<name>A0A0H3B270_YERPY</name>
<proteinExistence type="predicted"/>
<reference evidence="1" key="1">
    <citation type="submission" date="2008-02" db="EMBL/GenBank/DDBJ databases">
        <title>Complete sequence of Yersinia pseudotuberculosis YPIII.</title>
        <authorList>
            <consortium name="US DOE Joint Genome Institute"/>
            <person name="Challacombe J.F."/>
            <person name="Bruce D."/>
            <person name="Detter J.C."/>
            <person name="Green L."/>
            <person name="Land M."/>
            <person name="Munk C."/>
            <person name="Lindler L.E."/>
            <person name="Nikolich M.P."/>
            <person name="Brettin T."/>
        </authorList>
    </citation>
    <scope>NUCLEOTIDE SEQUENCE</scope>
    <source>
        <strain evidence="1">YPIII</strain>
    </source>
</reference>
<dbReference type="AlphaFoldDB" id="A0A0H3B270"/>